<comment type="similarity">
    <text evidence="3">Belongs to the anthranilate synthase component I family.</text>
</comment>
<comment type="caution">
    <text evidence="17">The sequence shown here is derived from an EMBL/GenBank/DDBJ whole genome shotgun (WGS) entry which is preliminary data.</text>
</comment>
<evidence type="ECO:0000256" key="2">
    <source>
        <dbReference type="ARBA" id="ARBA00004873"/>
    </source>
</evidence>
<dbReference type="EC" id="4.1.3.27" evidence="5"/>
<evidence type="ECO:0000256" key="10">
    <source>
        <dbReference type="ARBA" id="ARBA00022842"/>
    </source>
</evidence>
<dbReference type="GO" id="GO:0004049">
    <property type="term" value="F:anthranilate synthase activity"/>
    <property type="evidence" value="ECO:0007669"/>
    <property type="project" value="UniProtKB-EC"/>
</dbReference>
<evidence type="ECO:0000256" key="6">
    <source>
        <dbReference type="ARBA" id="ARBA00020653"/>
    </source>
</evidence>
<dbReference type="InterPro" id="IPR005801">
    <property type="entry name" value="ADC_synthase"/>
</dbReference>
<evidence type="ECO:0000256" key="8">
    <source>
        <dbReference type="ARBA" id="ARBA00022723"/>
    </source>
</evidence>
<comment type="pathway">
    <text evidence="2">Amino-acid biosynthesis; L-tryptophan biosynthesis; L-tryptophan from chorismate: step 1/5.</text>
</comment>
<reference evidence="17" key="1">
    <citation type="submission" date="2009-10" db="EMBL/GenBank/DDBJ databases">
        <title>Diversity of trophic interactions inside an arsenic-rich microbial ecosystem.</title>
        <authorList>
            <person name="Bertin P.N."/>
            <person name="Heinrich-Salmeron A."/>
            <person name="Pelletier E."/>
            <person name="Goulhen-Chollet F."/>
            <person name="Arsene-Ploetze F."/>
            <person name="Gallien S."/>
            <person name="Calteau A."/>
            <person name="Vallenet D."/>
            <person name="Casiot C."/>
            <person name="Chane-Woon-Ming B."/>
            <person name="Giloteaux L."/>
            <person name="Barakat M."/>
            <person name="Bonnefoy V."/>
            <person name="Bruneel O."/>
            <person name="Chandler M."/>
            <person name="Cleiss J."/>
            <person name="Duran R."/>
            <person name="Elbaz-Poulichet F."/>
            <person name="Fonknechten N."/>
            <person name="Lauga B."/>
            <person name="Mornico D."/>
            <person name="Ortet P."/>
            <person name="Schaeffer C."/>
            <person name="Siguier P."/>
            <person name="Alexander Thil Smith A."/>
            <person name="Van Dorsselaer A."/>
            <person name="Weissenbach J."/>
            <person name="Medigue C."/>
            <person name="Le Paslier D."/>
        </authorList>
    </citation>
    <scope>NUCLEOTIDE SEQUENCE</scope>
</reference>
<keyword evidence="7" id="KW-0028">Amino-acid biosynthesis</keyword>
<dbReference type="SUPFAM" id="SSF56322">
    <property type="entry name" value="ADC synthase"/>
    <property type="match status" value="1"/>
</dbReference>
<keyword evidence="9" id="KW-0822">Tryptophan biosynthesis</keyword>
<dbReference type="PRINTS" id="PR00095">
    <property type="entry name" value="ANTSNTHASEI"/>
</dbReference>
<comment type="function">
    <text evidence="13">Part of a heterotetrameric complex that catalyzes the two-step biosynthesis of anthranilate, an intermediate in the biosynthesis of L-tryptophan. In the first step, the glutamine-binding beta subunit (TrpG) of anthranilate synthase (AS) provides the glutamine amidotransferase activity which generates ammonia as a substrate that, along with chorismate, is used in the second step, catalyzed by the large alpha subunit of AS (TrpE) to produce anthranilate. In the absence of TrpG, TrpE can synthesize anthranilate directly from chorismate and high concentrations of ammonia.</text>
</comment>
<evidence type="ECO:0000256" key="14">
    <source>
        <dbReference type="ARBA" id="ARBA00047683"/>
    </source>
</evidence>
<evidence type="ECO:0000256" key="11">
    <source>
        <dbReference type="ARBA" id="ARBA00023141"/>
    </source>
</evidence>
<dbReference type="GO" id="GO:0046872">
    <property type="term" value="F:metal ion binding"/>
    <property type="evidence" value="ECO:0007669"/>
    <property type="project" value="UniProtKB-KW"/>
</dbReference>
<dbReference type="Pfam" id="PF04715">
    <property type="entry name" value="Anth_synt_I_N"/>
    <property type="match status" value="1"/>
</dbReference>
<evidence type="ECO:0000256" key="7">
    <source>
        <dbReference type="ARBA" id="ARBA00022605"/>
    </source>
</evidence>
<keyword evidence="10" id="KW-0460">Magnesium</keyword>
<evidence type="ECO:0000256" key="9">
    <source>
        <dbReference type="ARBA" id="ARBA00022822"/>
    </source>
</evidence>
<dbReference type="InterPro" id="IPR005256">
    <property type="entry name" value="Anth_synth_I_PabB"/>
</dbReference>
<evidence type="ECO:0000259" key="15">
    <source>
        <dbReference type="Pfam" id="PF00425"/>
    </source>
</evidence>
<feature type="domain" description="Anthranilate synthase component I N-terminal" evidence="16">
    <location>
        <begin position="33"/>
        <end position="172"/>
    </location>
</feature>
<evidence type="ECO:0000256" key="13">
    <source>
        <dbReference type="ARBA" id="ARBA00025634"/>
    </source>
</evidence>
<dbReference type="AlphaFoldDB" id="E6PZR3"/>
<evidence type="ECO:0000256" key="3">
    <source>
        <dbReference type="ARBA" id="ARBA00009562"/>
    </source>
</evidence>
<sequence>MASSEPYLPSRKAFLALARKHTLVPVYRTLAADLETPVSAFLRAAWLERECFLLESVENGQQVGRYTFIGLNPYKRILARGREITITEGKRTVTLEGDVFAVLRESLSGHTPARLPGLPPFTAGAVGFFSYDAVRLIEKLPVRAVDELGVPDACLLFFDEVLAFDHVRKEILLIVTADVTLSTPAEAYENAIARLRKLEKRLAQPLPKLPRATGKLKAGKLKVVHRTRKKDYLAGVERIREYIRAGDVFQTVYSQRFDFETGVGTGGLGAGIDAFAVYRALRMVNPSPYMYFLRVQPEQSSAATKKTAGKTARTQSPCNPLEIAGSSPELLVRVHDGKVEYRPIAGTRRRSADEAEDQALADEMLNDQKERSEHVMLVDLGRNDVGRVSQFGTVEVDRLMFVERYSHVMHLVSSITGSLRPELTAVDALRACFPAGTLSGAPKVRAMEIIEELEPARRGIYGGAILYADFSGNLDSCITIRSMVAQGGQASIQAGAGIVADSVPESEYQECLNKAQAVLRAIERARQG</sequence>
<gene>
    <name evidence="17" type="primary">trpE</name>
    <name evidence="17" type="ORF">CARN3_0011</name>
</gene>
<evidence type="ECO:0000259" key="16">
    <source>
        <dbReference type="Pfam" id="PF04715"/>
    </source>
</evidence>
<evidence type="ECO:0000256" key="4">
    <source>
        <dbReference type="ARBA" id="ARBA00011575"/>
    </source>
</evidence>
<keyword evidence="8" id="KW-0479">Metal-binding</keyword>
<name>E6PZR3_9ZZZZ</name>
<dbReference type="PANTHER" id="PTHR11236">
    <property type="entry name" value="AMINOBENZOATE/ANTHRANILATE SYNTHASE"/>
    <property type="match status" value="1"/>
</dbReference>
<keyword evidence="11" id="KW-0057">Aromatic amino acid biosynthesis</keyword>
<evidence type="ECO:0000256" key="5">
    <source>
        <dbReference type="ARBA" id="ARBA00012266"/>
    </source>
</evidence>
<dbReference type="InterPro" id="IPR015890">
    <property type="entry name" value="Chorismate_C"/>
</dbReference>
<protein>
    <recommendedName>
        <fullName evidence="6">Anthranilate synthase component 1</fullName>
        <ecNumber evidence="5">4.1.3.27</ecNumber>
    </recommendedName>
</protein>
<keyword evidence="12 17" id="KW-0456">Lyase</keyword>
<dbReference type="Gene3D" id="3.60.120.10">
    <property type="entry name" value="Anthranilate synthase"/>
    <property type="match status" value="1"/>
</dbReference>
<proteinExistence type="inferred from homology"/>
<evidence type="ECO:0000256" key="12">
    <source>
        <dbReference type="ARBA" id="ARBA00023239"/>
    </source>
</evidence>
<dbReference type="Pfam" id="PF00425">
    <property type="entry name" value="Chorismate_bind"/>
    <property type="match status" value="1"/>
</dbReference>
<comment type="subunit">
    <text evidence="4">Heterotetramer consisting of two non-identical subunits: a beta subunit (TrpG) and a large alpha subunit (TrpE).</text>
</comment>
<accession>E6PZR3</accession>
<dbReference type="GO" id="GO:0000162">
    <property type="term" value="P:L-tryptophan biosynthetic process"/>
    <property type="evidence" value="ECO:0007669"/>
    <property type="project" value="UniProtKB-UniPathway"/>
</dbReference>
<dbReference type="UniPathway" id="UPA00035">
    <property type="reaction ID" value="UER00040"/>
</dbReference>
<organism evidence="17">
    <name type="scientific">mine drainage metagenome</name>
    <dbReference type="NCBI Taxonomy" id="410659"/>
    <lineage>
        <taxon>unclassified sequences</taxon>
        <taxon>metagenomes</taxon>
        <taxon>ecological metagenomes</taxon>
    </lineage>
</organism>
<dbReference type="NCBIfam" id="TIGR00564">
    <property type="entry name" value="trpE_most"/>
    <property type="match status" value="1"/>
</dbReference>
<feature type="domain" description="Chorismate-utilising enzyme C-terminal" evidence="15">
    <location>
        <begin position="229"/>
        <end position="514"/>
    </location>
</feature>
<evidence type="ECO:0000256" key="1">
    <source>
        <dbReference type="ARBA" id="ARBA00001946"/>
    </source>
</evidence>
<dbReference type="PANTHER" id="PTHR11236:SF48">
    <property type="entry name" value="ISOCHORISMATE SYNTHASE MENF"/>
    <property type="match status" value="1"/>
</dbReference>
<comment type="cofactor">
    <cofactor evidence="1">
        <name>Mg(2+)</name>
        <dbReference type="ChEBI" id="CHEBI:18420"/>
    </cofactor>
</comment>
<dbReference type="EMBL" id="CABN01000135">
    <property type="protein sequence ID" value="CBI00422.1"/>
    <property type="molecule type" value="Genomic_DNA"/>
</dbReference>
<dbReference type="InterPro" id="IPR006805">
    <property type="entry name" value="Anth_synth_I_N"/>
</dbReference>
<comment type="catalytic activity">
    <reaction evidence="14">
        <text>chorismate + L-glutamine = anthranilate + pyruvate + L-glutamate + H(+)</text>
        <dbReference type="Rhea" id="RHEA:21732"/>
        <dbReference type="ChEBI" id="CHEBI:15361"/>
        <dbReference type="ChEBI" id="CHEBI:15378"/>
        <dbReference type="ChEBI" id="CHEBI:16567"/>
        <dbReference type="ChEBI" id="CHEBI:29748"/>
        <dbReference type="ChEBI" id="CHEBI:29985"/>
        <dbReference type="ChEBI" id="CHEBI:58359"/>
        <dbReference type="EC" id="4.1.3.27"/>
    </reaction>
</comment>
<dbReference type="InterPro" id="IPR019999">
    <property type="entry name" value="Anth_synth_I-like"/>
</dbReference>
<evidence type="ECO:0000313" key="17">
    <source>
        <dbReference type="EMBL" id="CBI00422.1"/>
    </source>
</evidence>